<reference evidence="9 10" key="1">
    <citation type="submission" date="2016-10" db="EMBL/GenBank/DDBJ databases">
        <authorList>
            <person name="de Groot N.N."/>
        </authorList>
    </citation>
    <scope>NUCLEOTIDE SEQUENCE [LARGE SCALE GENOMIC DNA]</scope>
    <source>
        <strain evidence="9 10">PYCC 4715</strain>
    </source>
</reference>
<dbReference type="InterPro" id="IPR017925">
    <property type="entry name" value="DHFR_CS"/>
</dbReference>
<dbReference type="GO" id="GO:0006730">
    <property type="term" value="P:one-carbon metabolic process"/>
    <property type="evidence" value="ECO:0007669"/>
    <property type="project" value="UniProtKB-KW"/>
</dbReference>
<dbReference type="InterPro" id="IPR024072">
    <property type="entry name" value="DHFR-like_dom_sf"/>
</dbReference>
<keyword evidence="4" id="KW-0554">One-carbon metabolism</keyword>
<evidence type="ECO:0000256" key="2">
    <source>
        <dbReference type="ARBA" id="ARBA00012856"/>
    </source>
</evidence>
<dbReference type="EC" id="1.5.1.3" evidence="2"/>
<keyword evidence="5" id="KW-0521">NADP</keyword>
<dbReference type="InterPro" id="IPR001796">
    <property type="entry name" value="DHFR_dom"/>
</dbReference>
<dbReference type="Gene3D" id="3.40.430.10">
    <property type="entry name" value="Dihydrofolate Reductase, subunit A"/>
    <property type="match status" value="1"/>
</dbReference>
<keyword evidence="6" id="KW-0560">Oxidoreductase</keyword>
<protein>
    <recommendedName>
        <fullName evidence="3">Dihydrofolate reductase</fullName>
        <ecNumber evidence="2">1.5.1.3</ecNumber>
    </recommendedName>
</protein>
<dbReference type="GO" id="GO:0046655">
    <property type="term" value="P:folic acid metabolic process"/>
    <property type="evidence" value="ECO:0007669"/>
    <property type="project" value="TreeGrafter"/>
</dbReference>
<evidence type="ECO:0000313" key="10">
    <source>
        <dbReference type="Proteomes" id="UP000182259"/>
    </source>
</evidence>
<name>A0A1L0BYN0_9ASCO</name>
<dbReference type="PROSITE" id="PS00075">
    <property type="entry name" value="DHFR_1"/>
    <property type="match status" value="1"/>
</dbReference>
<dbReference type="PANTHER" id="PTHR48069">
    <property type="entry name" value="DIHYDROFOLATE REDUCTASE"/>
    <property type="match status" value="1"/>
</dbReference>
<dbReference type="UniPathway" id="UPA00077">
    <property type="reaction ID" value="UER00158"/>
</dbReference>
<evidence type="ECO:0000256" key="3">
    <source>
        <dbReference type="ARBA" id="ARBA00018886"/>
    </source>
</evidence>
<comment type="similarity">
    <text evidence="7">Belongs to the dihydrofolate reductase family.</text>
</comment>
<dbReference type="AlphaFoldDB" id="A0A1L0BYN0"/>
<evidence type="ECO:0000313" key="9">
    <source>
        <dbReference type="EMBL" id="SGZ56455.1"/>
    </source>
</evidence>
<dbReference type="GO" id="GO:0046452">
    <property type="term" value="P:dihydrofolate metabolic process"/>
    <property type="evidence" value="ECO:0007669"/>
    <property type="project" value="TreeGrafter"/>
</dbReference>
<dbReference type="SUPFAM" id="SSF53597">
    <property type="entry name" value="Dihydrofolate reductase-like"/>
    <property type="match status" value="1"/>
</dbReference>
<evidence type="ECO:0000256" key="4">
    <source>
        <dbReference type="ARBA" id="ARBA00022563"/>
    </source>
</evidence>
<dbReference type="EMBL" id="LT635767">
    <property type="protein sequence ID" value="SGZ56455.1"/>
    <property type="molecule type" value="Genomic_DNA"/>
</dbReference>
<accession>A0A1L0BYN0</accession>
<dbReference type="CDD" id="cd00209">
    <property type="entry name" value="DHFR"/>
    <property type="match status" value="1"/>
</dbReference>
<proteinExistence type="inferred from homology"/>
<dbReference type="PROSITE" id="PS51330">
    <property type="entry name" value="DHFR_2"/>
    <property type="match status" value="1"/>
</dbReference>
<gene>
    <name evidence="9" type="ORF">SAMEA4029009_CIC11G00000000196</name>
</gene>
<dbReference type="PANTHER" id="PTHR48069:SF3">
    <property type="entry name" value="DIHYDROFOLATE REDUCTASE"/>
    <property type="match status" value="1"/>
</dbReference>
<dbReference type="PRINTS" id="PR00070">
    <property type="entry name" value="DHFR"/>
</dbReference>
<dbReference type="GO" id="GO:0004146">
    <property type="term" value="F:dihydrofolate reductase activity"/>
    <property type="evidence" value="ECO:0007669"/>
    <property type="project" value="UniProtKB-EC"/>
</dbReference>
<dbReference type="GO" id="GO:0005739">
    <property type="term" value="C:mitochondrion"/>
    <property type="evidence" value="ECO:0007669"/>
    <property type="project" value="TreeGrafter"/>
</dbReference>
<evidence type="ECO:0000259" key="8">
    <source>
        <dbReference type="PROSITE" id="PS51330"/>
    </source>
</evidence>
<evidence type="ECO:0000256" key="5">
    <source>
        <dbReference type="ARBA" id="ARBA00022857"/>
    </source>
</evidence>
<dbReference type="Proteomes" id="UP000182259">
    <property type="component" value="Chromosome IV"/>
</dbReference>
<evidence type="ECO:0000256" key="6">
    <source>
        <dbReference type="ARBA" id="ARBA00023002"/>
    </source>
</evidence>
<dbReference type="InterPro" id="IPR012259">
    <property type="entry name" value="DHFR"/>
</dbReference>
<evidence type="ECO:0000256" key="1">
    <source>
        <dbReference type="ARBA" id="ARBA00004903"/>
    </source>
</evidence>
<dbReference type="Pfam" id="PF00186">
    <property type="entry name" value="DHFR_1"/>
    <property type="match status" value="1"/>
</dbReference>
<comment type="pathway">
    <text evidence="1">Cofactor biosynthesis; tetrahydrofolate biosynthesis; 5,6,7,8-tetrahydrofolate from 7,8-dihydrofolate: step 1/1.</text>
</comment>
<sequence length="204" mass="23511">MTKSTRPVISLIVAALQPELGIGAKGKLPWRLKQEIKYFKDVTSHAPEGSINAVIMGRRTWESIPPRFRPLPNRLNVVLSNSYTNVTENGVLYFNSLDKVMETFERAGFKHEKQEIGKIFIIGGAQVYNSMIQDGRVDKLLVTNVKYVGDDETKPILDTFLDWDLSKWEKKEVSELKNFADVDFSEGVIKENDYEYEYTIWERK</sequence>
<feature type="domain" description="DHFR" evidence="8">
    <location>
        <begin position="8"/>
        <end position="203"/>
    </location>
</feature>
<dbReference type="GO" id="GO:0046654">
    <property type="term" value="P:tetrahydrofolate biosynthetic process"/>
    <property type="evidence" value="ECO:0007669"/>
    <property type="project" value="UniProtKB-UniPathway"/>
</dbReference>
<evidence type="ECO:0000256" key="7">
    <source>
        <dbReference type="RuleBase" id="RU004474"/>
    </source>
</evidence>
<organism evidence="9 10">
    <name type="scientific">Sungouiella intermedia</name>
    <dbReference type="NCBI Taxonomy" id="45354"/>
    <lineage>
        <taxon>Eukaryota</taxon>
        <taxon>Fungi</taxon>
        <taxon>Dikarya</taxon>
        <taxon>Ascomycota</taxon>
        <taxon>Saccharomycotina</taxon>
        <taxon>Pichiomycetes</taxon>
        <taxon>Metschnikowiaceae</taxon>
        <taxon>Sungouiella</taxon>
    </lineage>
</organism>
<dbReference type="GO" id="GO:0050661">
    <property type="term" value="F:NADP binding"/>
    <property type="evidence" value="ECO:0007669"/>
    <property type="project" value="InterPro"/>
</dbReference>